<dbReference type="SUPFAM" id="SSF52768">
    <property type="entry name" value="Arginase/deacetylase"/>
    <property type="match status" value="1"/>
</dbReference>
<dbReference type="InterPro" id="IPR023801">
    <property type="entry name" value="His_deacetylse_dom"/>
</dbReference>
<dbReference type="Proteomes" id="UP000317093">
    <property type="component" value="Chromosome"/>
</dbReference>
<dbReference type="PRINTS" id="PR01270">
    <property type="entry name" value="HDASUPER"/>
</dbReference>
<dbReference type="RefSeq" id="WP_145258843.1">
    <property type="nucleotide sequence ID" value="NZ_CP036279.1"/>
</dbReference>
<sequence length="300" mass="33128">MRILTTHQFMLPLPDRHRFPMSKYGMLAERVRQAGLIPEGVDPTPPAASDEQLALAHSCDYLERVQKGLLKPDEVRRIGFPWSLELVERSRRSTGATIEAARAALRDGFGVNLAGGTHHAFHERGEGYCVFNDSVVAARVLQREGVVGRVLIVDADVHQGNGTAALCRDDPAIFTFSIHGARNYPYRKESSDLDIALEDGTSDGGYLAALERGLDQAIERAKAEIVIYLAGADPFVDDRFGRLSLTKEGLHERDRMVFDRCQDTGLPVAMTMAGGYAPNVEDIVDIHWESVREAARRCDA</sequence>
<dbReference type="KEGG" id="knv:Pan216_31050"/>
<accession>A0A518B5I4</accession>
<keyword evidence="2" id="KW-0378">Hydrolase</keyword>
<evidence type="ECO:0000256" key="1">
    <source>
        <dbReference type="ARBA" id="ARBA00005947"/>
    </source>
</evidence>
<dbReference type="InterPro" id="IPR000286">
    <property type="entry name" value="HDACs"/>
</dbReference>
<dbReference type="InterPro" id="IPR023696">
    <property type="entry name" value="Ureohydrolase_dom_sf"/>
</dbReference>
<protein>
    <submittedName>
        <fullName evidence="4">Acetoin utilization protein AcuC</fullName>
    </submittedName>
</protein>
<dbReference type="Pfam" id="PF00850">
    <property type="entry name" value="Hist_deacetyl"/>
    <property type="match status" value="1"/>
</dbReference>
<feature type="domain" description="Histone deacetylase" evidence="3">
    <location>
        <begin position="17"/>
        <end position="288"/>
    </location>
</feature>
<keyword evidence="5" id="KW-1185">Reference proteome</keyword>
<dbReference type="InterPro" id="IPR044150">
    <property type="entry name" value="HDAC_classIV"/>
</dbReference>
<dbReference type="PANTHER" id="PTHR10625">
    <property type="entry name" value="HISTONE DEACETYLASE HDAC1-RELATED"/>
    <property type="match status" value="1"/>
</dbReference>
<dbReference type="GO" id="GO:0040029">
    <property type="term" value="P:epigenetic regulation of gene expression"/>
    <property type="evidence" value="ECO:0007669"/>
    <property type="project" value="TreeGrafter"/>
</dbReference>
<evidence type="ECO:0000256" key="2">
    <source>
        <dbReference type="ARBA" id="ARBA00022801"/>
    </source>
</evidence>
<evidence type="ECO:0000259" key="3">
    <source>
        <dbReference type="Pfam" id="PF00850"/>
    </source>
</evidence>
<evidence type="ECO:0000313" key="4">
    <source>
        <dbReference type="EMBL" id="QDU62238.1"/>
    </source>
</evidence>
<comment type="similarity">
    <text evidence="1">Belongs to the histone deacetylase family.</text>
</comment>
<gene>
    <name evidence="4" type="primary">acuC</name>
    <name evidence="4" type="ORF">Pan216_31050</name>
</gene>
<dbReference type="GO" id="GO:0016787">
    <property type="term" value="F:hydrolase activity"/>
    <property type="evidence" value="ECO:0007669"/>
    <property type="project" value="UniProtKB-KW"/>
</dbReference>
<reference evidence="4 5" key="1">
    <citation type="submission" date="2019-02" db="EMBL/GenBank/DDBJ databases">
        <title>Deep-cultivation of Planctomycetes and their phenomic and genomic characterization uncovers novel biology.</title>
        <authorList>
            <person name="Wiegand S."/>
            <person name="Jogler M."/>
            <person name="Boedeker C."/>
            <person name="Pinto D."/>
            <person name="Vollmers J."/>
            <person name="Rivas-Marin E."/>
            <person name="Kohn T."/>
            <person name="Peeters S.H."/>
            <person name="Heuer A."/>
            <person name="Rast P."/>
            <person name="Oberbeckmann S."/>
            <person name="Bunk B."/>
            <person name="Jeske O."/>
            <person name="Meyerdierks A."/>
            <person name="Storesund J.E."/>
            <person name="Kallscheuer N."/>
            <person name="Luecker S."/>
            <person name="Lage O.M."/>
            <person name="Pohl T."/>
            <person name="Merkel B.J."/>
            <person name="Hornburger P."/>
            <person name="Mueller R.-W."/>
            <person name="Bruemmer F."/>
            <person name="Labrenz M."/>
            <person name="Spormann A.M."/>
            <person name="Op den Camp H."/>
            <person name="Overmann J."/>
            <person name="Amann R."/>
            <person name="Jetten M.S.M."/>
            <person name="Mascher T."/>
            <person name="Medema M.H."/>
            <person name="Devos D.P."/>
            <person name="Kaster A.-K."/>
            <person name="Ovreas L."/>
            <person name="Rohde M."/>
            <person name="Galperin M.Y."/>
            <person name="Jogler C."/>
        </authorList>
    </citation>
    <scope>NUCLEOTIDE SEQUENCE [LARGE SCALE GENOMIC DNA]</scope>
    <source>
        <strain evidence="4 5">Pan216</strain>
    </source>
</reference>
<dbReference type="GO" id="GO:0004407">
    <property type="term" value="F:histone deacetylase activity"/>
    <property type="evidence" value="ECO:0007669"/>
    <property type="project" value="InterPro"/>
</dbReference>
<proteinExistence type="inferred from homology"/>
<dbReference type="OrthoDB" id="9808367at2"/>
<dbReference type="PANTHER" id="PTHR10625:SF19">
    <property type="entry name" value="HISTONE DEACETYLASE 12"/>
    <property type="match status" value="1"/>
</dbReference>
<dbReference type="EMBL" id="CP036279">
    <property type="protein sequence ID" value="QDU62238.1"/>
    <property type="molecule type" value="Genomic_DNA"/>
</dbReference>
<name>A0A518B5I4_9BACT</name>
<evidence type="ECO:0000313" key="5">
    <source>
        <dbReference type="Proteomes" id="UP000317093"/>
    </source>
</evidence>
<dbReference type="InterPro" id="IPR037138">
    <property type="entry name" value="His_deacetylse_dom_sf"/>
</dbReference>
<dbReference type="AlphaFoldDB" id="A0A518B5I4"/>
<dbReference type="CDD" id="cd09993">
    <property type="entry name" value="HDAC_classIV"/>
    <property type="match status" value="1"/>
</dbReference>
<organism evidence="4 5">
    <name type="scientific">Kolteria novifilia</name>
    <dbReference type="NCBI Taxonomy" id="2527975"/>
    <lineage>
        <taxon>Bacteria</taxon>
        <taxon>Pseudomonadati</taxon>
        <taxon>Planctomycetota</taxon>
        <taxon>Planctomycetia</taxon>
        <taxon>Kolteriales</taxon>
        <taxon>Kolteriaceae</taxon>
        <taxon>Kolteria</taxon>
    </lineage>
</organism>
<dbReference type="Gene3D" id="3.40.800.20">
    <property type="entry name" value="Histone deacetylase domain"/>
    <property type="match status" value="1"/>
</dbReference>